<sequence>MSGLRVSDYLNVLEPVLAKELVSPESLVAMRQVADWIPGSLTRFFGFECRLDDEHALSDLLICVSIHGQERKLLADCGTWGEEFEAHPVWRQVRDFSRAWGDEGSSLFSRVLNVWLEFDMKAAATSLPVPSIFVGPRPPTPPASADQEADWLGNQALRLLSERELPESLAQLLQTCLAHLPAGAFVFQAGTMLSRTPPFMRICIKGLAPRRVVPYLREVGWPGDFEELESRVGELSRLVDCIDLDLDLVGDRVGPQVGLECHFHERPPPAQEPRWHALLDYLEKARMCLPGKREAILHYAGVMHERSHREHWPRPLLEASKLMGSTQLSSLLRGLHHVKISHSSGSTPRAKLYLSVKHLWLAKAQLVRSKSSALHS</sequence>
<accession>A0A250I8M5</accession>
<dbReference type="AlphaFoldDB" id="A0A250I8M5"/>
<evidence type="ECO:0000313" key="2">
    <source>
        <dbReference type="Proteomes" id="UP000217289"/>
    </source>
</evidence>
<evidence type="ECO:0000313" key="1">
    <source>
        <dbReference type="EMBL" id="ATB27521.1"/>
    </source>
</evidence>
<dbReference type="EMBL" id="CP022163">
    <property type="protein sequence ID" value="ATB27521.1"/>
    <property type="molecule type" value="Genomic_DNA"/>
</dbReference>
<organism evidence="1 2">
    <name type="scientific">Melittangium boletus DSM 14713</name>
    <dbReference type="NCBI Taxonomy" id="1294270"/>
    <lineage>
        <taxon>Bacteria</taxon>
        <taxon>Pseudomonadati</taxon>
        <taxon>Myxococcota</taxon>
        <taxon>Myxococcia</taxon>
        <taxon>Myxococcales</taxon>
        <taxon>Cystobacterineae</taxon>
        <taxon>Archangiaceae</taxon>
        <taxon>Melittangium</taxon>
    </lineage>
</organism>
<dbReference type="KEGG" id="mbd:MEBOL_000964"/>
<reference evidence="1 2" key="1">
    <citation type="submission" date="2017-06" db="EMBL/GenBank/DDBJ databases">
        <authorList>
            <person name="Kim H.J."/>
            <person name="Triplett B.A."/>
        </authorList>
    </citation>
    <scope>NUCLEOTIDE SEQUENCE [LARGE SCALE GENOMIC DNA]</scope>
    <source>
        <strain evidence="1 2">DSM 14713</strain>
    </source>
</reference>
<keyword evidence="2" id="KW-1185">Reference proteome</keyword>
<dbReference type="Proteomes" id="UP000217289">
    <property type="component" value="Chromosome"/>
</dbReference>
<dbReference type="RefSeq" id="WP_095976315.1">
    <property type="nucleotide sequence ID" value="NZ_CP022163.1"/>
</dbReference>
<name>A0A250I8M5_9BACT</name>
<protein>
    <submittedName>
        <fullName evidence="1">Uncharacterized protein</fullName>
    </submittedName>
</protein>
<dbReference type="OrthoDB" id="943699at2"/>
<gene>
    <name evidence="1" type="ORF">MEBOL_000964</name>
</gene>
<proteinExistence type="predicted"/>